<dbReference type="PROSITE" id="PS51257">
    <property type="entry name" value="PROKAR_LIPOPROTEIN"/>
    <property type="match status" value="1"/>
</dbReference>
<gene>
    <name evidence="1" type="ORF">NW209_08915</name>
</gene>
<organism evidence="1 2">
    <name type="scientific">Phocaeicola barnesiae</name>
    <dbReference type="NCBI Taxonomy" id="376804"/>
    <lineage>
        <taxon>Bacteria</taxon>
        <taxon>Pseudomonadati</taxon>
        <taxon>Bacteroidota</taxon>
        <taxon>Bacteroidia</taxon>
        <taxon>Bacteroidales</taxon>
        <taxon>Bacteroidaceae</taxon>
        <taxon>Phocaeicola</taxon>
    </lineage>
</organism>
<evidence type="ECO:0000313" key="1">
    <source>
        <dbReference type="EMBL" id="MCR8874130.1"/>
    </source>
</evidence>
<sequence>MKSLNITIISFIVGAIIIACNSSKKEQKDSTITSELSSFSNKIDNDTLNSKESGQDNLVYQSEEIDENINDGTSDYIETQEICDIRNLKESKYHDVENELLNGKVRSVEWSNGKSNYVINFNTNGDYQSIVHYSDNPHAPTQQHPAIPKYFIEGKLFNRYIHPLYNLRNISFGNFVYRGFAYIDCFNLISFFNVKESQYSYDNKSNISVIQTDRGKIEYKYSENGLLEGFLVNDLPMLQISMENNMMSGISIYRGDGSVFYKYAISYKDNSVILQNGRPFEKTVFHFNSNGSVTEIDEQINKEQYFESLIFYDDKGRISNITYQFNGNDDGEETIKYDQYNNVVDIYVFSRNQSENESMWHKKRYRFKYEYDDLGNWIQKDVYEVIVGDIEIEKKVSTETRKIKYYE</sequence>
<keyword evidence="2" id="KW-1185">Reference proteome</keyword>
<dbReference type="Proteomes" id="UP001204579">
    <property type="component" value="Unassembled WGS sequence"/>
</dbReference>
<name>A0AAW5N7P7_9BACT</name>
<reference evidence="1 2" key="1">
    <citation type="submission" date="2022-08" db="EMBL/GenBank/DDBJ databases">
        <authorList>
            <person name="Zeman M."/>
            <person name="Kubasova T."/>
        </authorList>
    </citation>
    <scope>NUCLEOTIDE SEQUENCE [LARGE SCALE GENOMIC DNA]</scope>
    <source>
        <strain evidence="1 2">ET62</strain>
    </source>
</reference>
<dbReference type="RefSeq" id="WP_204460678.1">
    <property type="nucleotide sequence ID" value="NZ_JANRHJ010000009.1"/>
</dbReference>
<dbReference type="AlphaFoldDB" id="A0AAW5N7P7"/>
<protein>
    <recommendedName>
        <fullName evidence="3">YD repeat (Two copies)</fullName>
    </recommendedName>
</protein>
<evidence type="ECO:0000313" key="2">
    <source>
        <dbReference type="Proteomes" id="UP001204579"/>
    </source>
</evidence>
<dbReference type="EMBL" id="JANRHJ010000009">
    <property type="protein sequence ID" value="MCR8874130.1"/>
    <property type="molecule type" value="Genomic_DNA"/>
</dbReference>
<evidence type="ECO:0008006" key="3">
    <source>
        <dbReference type="Google" id="ProtNLM"/>
    </source>
</evidence>
<comment type="caution">
    <text evidence="1">The sequence shown here is derived from an EMBL/GenBank/DDBJ whole genome shotgun (WGS) entry which is preliminary data.</text>
</comment>
<dbReference type="Gene3D" id="2.180.10.10">
    <property type="entry name" value="RHS repeat-associated core"/>
    <property type="match status" value="1"/>
</dbReference>
<proteinExistence type="predicted"/>
<accession>A0AAW5N7P7</accession>